<dbReference type="AlphaFoldDB" id="A0A3S0RVH0"/>
<dbReference type="RefSeq" id="WP_126522324.1">
    <property type="nucleotide sequence ID" value="NZ_RXNU01000014.1"/>
</dbReference>
<dbReference type="EMBL" id="RXNU01000014">
    <property type="protein sequence ID" value="RTR37196.1"/>
    <property type="molecule type" value="Genomic_DNA"/>
</dbReference>
<proteinExistence type="predicted"/>
<dbReference type="Proteomes" id="UP000267448">
    <property type="component" value="Unassembled WGS sequence"/>
</dbReference>
<keyword evidence="3" id="KW-1185">Reference proteome</keyword>
<evidence type="ECO:0000313" key="3">
    <source>
        <dbReference type="Proteomes" id="UP000267448"/>
    </source>
</evidence>
<evidence type="ECO:0000313" key="2">
    <source>
        <dbReference type="EMBL" id="RTR37196.1"/>
    </source>
</evidence>
<sequence>MIAASIRKTMLVGSLCAIATSANAGYEIQLDDASKLTFGGYLKVDTRYVDGDVAYKDFWSGTGTPLPEATSQFKIFAKESRFNMKFEHDDVTAFVEMDFYGSGGNEIISNSYSPRLRHAFIKYQGLTVGQTWTTFMNTSAIPESADFGGAMVGLAFIRQGQVRYDMGNFQVSIENPESFGGDASKDKLPDVVARYNFKGDWGNISVSALGRQLNTSLGKSETAVGGSIAGRLKTFGKDDVRFQFHKGELGRYVGVAAAKDIVDEQVEDSTAYIASYRHYWNDTLRSTLLYGNIQTDLGDADHTQWSINIFQNLTPQLAVGFELGNFAMKDKDVDSNYAQLSVKYVL</sequence>
<organism evidence="2 3">
    <name type="scientific">Shewanella canadensis</name>
    <dbReference type="NCBI Taxonomy" id="271096"/>
    <lineage>
        <taxon>Bacteria</taxon>
        <taxon>Pseudomonadati</taxon>
        <taxon>Pseudomonadota</taxon>
        <taxon>Gammaproteobacteria</taxon>
        <taxon>Alteromonadales</taxon>
        <taxon>Shewanellaceae</taxon>
        <taxon>Shewanella</taxon>
    </lineage>
</organism>
<feature type="chain" id="PRO_5018555959" description="Porin" evidence="1">
    <location>
        <begin position="25"/>
        <end position="346"/>
    </location>
</feature>
<dbReference type="OrthoDB" id="190887at2"/>
<evidence type="ECO:0008006" key="4">
    <source>
        <dbReference type="Google" id="ProtNLM"/>
    </source>
</evidence>
<dbReference type="InterPro" id="IPR045748">
    <property type="entry name" value="DcaP"/>
</dbReference>
<gene>
    <name evidence="2" type="ORF">EKG38_19880</name>
</gene>
<comment type="caution">
    <text evidence="2">The sequence shown here is derived from an EMBL/GenBank/DDBJ whole genome shotgun (WGS) entry which is preliminary data.</text>
</comment>
<feature type="signal peptide" evidence="1">
    <location>
        <begin position="1"/>
        <end position="24"/>
    </location>
</feature>
<keyword evidence="1" id="KW-0732">Signal</keyword>
<accession>A0A3S0RVH0</accession>
<evidence type="ECO:0000256" key="1">
    <source>
        <dbReference type="SAM" id="SignalP"/>
    </source>
</evidence>
<name>A0A3S0RVH0_9GAMM</name>
<reference evidence="2 3" key="1">
    <citation type="submission" date="2018-12" db="EMBL/GenBank/DDBJ databases">
        <authorList>
            <person name="Yu L."/>
        </authorList>
    </citation>
    <scope>NUCLEOTIDE SEQUENCE [LARGE SCALE GENOMIC DNA]</scope>
    <source>
        <strain evidence="2 3">HAW-EB2</strain>
    </source>
</reference>
<protein>
    <recommendedName>
        <fullName evidence="4">Porin</fullName>
    </recommendedName>
</protein>
<dbReference type="SUPFAM" id="SSF56935">
    <property type="entry name" value="Porins"/>
    <property type="match status" value="1"/>
</dbReference>
<dbReference type="Pfam" id="PF19577">
    <property type="entry name" value="DcaP"/>
    <property type="match status" value="1"/>
</dbReference>